<accession>A0AAJ0H6D7</accession>
<evidence type="ECO:0000256" key="1">
    <source>
        <dbReference type="SAM" id="MobiDB-lite"/>
    </source>
</evidence>
<dbReference type="Proteomes" id="UP001275084">
    <property type="component" value="Unassembled WGS sequence"/>
</dbReference>
<evidence type="ECO:0000313" key="2">
    <source>
        <dbReference type="EMBL" id="KAK3341418.1"/>
    </source>
</evidence>
<dbReference type="EMBL" id="JAUIQD010000008">
    <property type="protein sequence ID" value="KAK3341418.1"/>
    <property type="molecule type" value="Genomic_DNA"/>
</dbReference>
<name>A0AAJ0H6D7_9PEZI</name>
<feature type="region of interest" description="Disordered" evidence="1">
    <location>
        <begin position="56"/>
        <end position="99"/>
    </location>
</feature>
<protein>
    <submittedName>
        <fullName evidence="2">Uncharacterized protein</fullName>
    </submittedName>
</protein>
<reference evidence="2" key="2">
    <citation type="submission" date="2023-06" db="EMBL/GenBank/DDBJ databases">
        <authorList>
            <consortium name="Lawrence Berkeley National Laboratory"/>
            <person name="Haridas S."/>
            <person name="Hensen N."/>
            <person name="Bonometti L."/>
            <person name="Westerberg I."/>
            <person name="Brannstrom I.O."/>
            <person name="Guillou S."/>
            <person name="Cros-Aarteil S."/>
            <person name="Calhoun S."/>
            <person name="Kuo A."/>
            <person name="Mondo S."/>
            <person name="Pangilinan J."/>
            <person name="Riley R."/>
            <person name="Labutti K."/>
            <person name="Andreopoulos B."/>
            <person name="Lipzen A."/>
            <person name="Chen C."/>
            <person name="Yanf M."/>
            <person name="Daum C."/>
            <person name="Ng V."/>
            <person name="Clum A."/>
            <person name="Steindorff A."/>
            <person name="Ohm R."/>
            <person name="Martin F."/>
            <person name="Silar P."/>
            <person name="Natvig D."/>
            <person name="Lalanne C."/>
            <person name="Gautier V."/>
            <person name="Ament-Velasquez S.L."/>
            <person name="Kruys A."/>
            <person name="Hutchinson M.I."/>
            <person name="Powell A.J."/>
            <person name="Barry K."/>
            <person name="Miller A.N."/>
            <person name="Grigoriev I.V."/>
            <person name="Debuchy R."/>
            <person name="Gladieux P."/>
            <person name="Thoren M.H."/>
            <person name="Johannesson H."/>
        </authorList>
    </citation>
    <scope>NUCLEOTIDE SEQUENCE</scope>
    <source>
        <strain evidence="2">CBS 955.72</strain>
    </source>
</reference>
<dbReference type="AlphaFoldDB" id="A0AAJ0H6D7"/>
<sequence>MENNNQENGQPKLSFSFSPQRLSLIRWPAPHTLDAETSLDLYMQPRPTTTTLLSSFASNSTGIHPLGGGKPGKAQKPTSPANTKVPDRPSSRPLISSCPSLPGEGDSSIILRYSTLNPPAVPKRWLAPSSKKRKVGRRQSTLAELFAAGRDSEDIGRMEGEGGDIGARIRHKSHLSSRASRALQATVSSGLFLLHTSQKPHAKRRSRFVKGNPRLPSPIARPASAGRKAQLTWSHKTDVAVRSTAGPRRPNVVQWQPTNEPGPKRL</sequence>
<keyword evidence="3" id="KW-1185">Reference proteome</keyword>
<comment type="caution">
    <text evidence="2">The sequence shown here is derived from an EMBL/GenBank/DDBJ whole genome shotgun (WGS) entry which is preliminary data.</text>
</comment>
<gene>
    <name evidence="2" type="ORF">B0T25DRAFT_341595</name>
</gene>
<organism evidence="2 3">
    <name type="scientific">Lasiosphaeria hispida</name>
    <dbReference type="NCBI Taxonomy" id="260671"/>
    <lineage>
        <taxon>Eukaryota</taxon>
        <taxon>Fungi</taxon>
        <taxon>Dikarya</taxon>
        <taxon>Ascomycota</taxon>
        <taxon>Pezizomycotina</taxon>
        <taxon>Sordariomycetes</taxon>
        <taxon>Sordariomycetidae</taxon>
        <taxon>Sordariales</taxon>
        <taxon>Lasiosphaeriaceae</taxon>
        <taxon>Lasiosphaeria</taxon>
    </lineage>
</organism>
<reference evidence="2" key="1">
    <citation type="journal article" date="2023" name="Mol. Phylogenet. Evol.">
        <title>Genome-scale phylogeny and comparative genomics of the fungal order Sordariales.</title>
        <authorList>
            <person name="Hensen N."/>
            <person name="Bonometti L."/>
            <person name="Westerberg I."/>
            <person name="Brannstrom I.O."/>
            <person name="Guillou S."/>
            <person name="Cros-Aarteil S."/>
            <person name="Calhoun S."/>
            <person name="Haridas S."/>
            <person name="Kuo A."/>
            <person name="Mondo S."/>
            <person name="Pangilinan J."/>
            <person name="Riley R."/>
            <person name="LaButti K."/>
            <person name="Andreopoulos B."/>
            <person name="Lipzen A."/>
            <person name="Chen C."/>
            <person name="Yan M."/>
            <person name="Daum C."/>
            <person name="Ng V."/>
            <person name="Clum A."/>
            <person name="Steindorff A."/>
            <person name="Ohm R.A."/>
            <person name="Martin F."/>
            <person name="Silar P."/>
            <person name="Natvig D.O."/>
            <person name="Lalanne C."/>
            <person name="Gautier V."/>
            <person name="Ament-Velasquez S.L."/>
            <person name="Kruys A."/>
            <person name="Hutchinson M.I."/>
            <person name="Powell A.J."/>
            <person name="Barry K."/>
            <person name="Miller A.N."/>
            <person name="Grigoriev I.V."/>
            <person name="Debuchy R."/>
            <person name="Gladieux P."/>
            <person name="Hiltunen Thoren M."/>
            <person name="Johannesson H."/>
        </authorList>
    </citation>
    <scope>NUCLEOTIDE SEQUENCE</scope>
    <source>
        <strain evidence="2">CBS 955.72</strain>
    </source>
</reference>
<evidence type="ECO:0000313" key="3">
    <source>
        <dbReference type="Proteomes" id="UP001275084"/>
    </source>
</evidence>
<proteinExistence type="predicted"/>
<feature type="region of interest" description="Disordered" evidence="1">
    <location>
        <begin position="213"/>
        <end position="266"/>
    </location>
</feature>